<reference evidence="1 2" key="1">
    <citation type="journal article" date="2022" name="ISME Commun">
        <title>Vulcanimicrobium alpinus gen. nov. sp. nov., the first cultivated representative of the candidate phylum 'Eremiobacterota', is a metabolically versatile aerobic anoxygenic phototroph.</title>
        <authorList>
            <person name="Yabe S."/>
            <person name="Muto K."/>
            <person name="Abe K."/>
            <person name="Yokota A."/>
            <person name="Staudigel H."/>
            <person name="Tebo B.M."/>
        </authorList>
    </citation>
    <scope>NUCLEOTIDE SEQUENCE [LARGE SCALE GENOMIC DNA]</scope>
    <source>
        <strain evidence="1 2">WC8-2</strain>
    </source>
</reference>
<dbReference type="KEGG" id="vab:WPS_31700"/>
<name>A0AAN1XYV2_UNVUL</name>
<dbReference type="EMBL" id="AP025523">
    <property type="protein sequence ID" value="BDE07894.1"/>
    <property type="molecule type" value="Genomic_DNA"/>
</dbReference>
<protein>
    <submittedName>
        <fullName evidence="1">Uncharacterized protein</fullName>
    </submittedName>
</protein>
<dbReference type="AlphaFoldDB" id="A0AAN1XYV2"/>
<accession>A0AAN1XYV2</accession>
<dbReference type="RefSeq" id="WP_317995456.1">
    <property type="nucleotide sequence ID" value="NZ_AP025523.1"/>
</dbReference>
<evidence type="ECO:0000313" key="2">
    <source>
        <dbReference type="Proteomes" id="UP001317532"/>
    </source>
</evidence>
<gene>
    <name evidence="1" type="ORF">WPS_31700</name>
</gene>
<proteinExistence type="predicted"/>
<sequence length="174" mass="19241">MTYAHPAFVAAARSTPVRLGSLSVPASARKNVEAAFAYLSQDAVERTLIDRLLHGPAQHRITINHHDDDSYDPNTHAIHWDPHSALLTTDGGRQSPALGLGHEIDHALENARIEDRLQAMLDPDYDTLEERRVIVGSERHAATTLHEAIRHDHAGTCYKVASPTARRAQFLRPA</sequence>
<keyword evidence="2" id="KW-1185">Reference proteome</keyword>
<dbReference type="Proteomes" id="UP001317532">
    <property type="component" value="Chromosome"/>
</dbReference>
<evidence type="ECO:0000313" key="1">
    <source>
        <dbReference type="EMBL" id="BDE07894.1"/>
    </source>
</evidence>
<organism evidence="1 2">
    <name type="scientific">Vulcanimicrobium alpinum</name>
    <dbReference type="NCBI Taxonomy" id="3016050"/>
    <lineage>
        <taxon>Bacteria</taxon>
        <taxon>Bacillati</taxon>
        <taxon>Vulcanimicrobiota</taxon>
        <taxon>Vulcanimicrobiia</taxon>
        <taxon>Vulcanimicrobiales</taxon>
        <taxon>Vulcanimicrobiaceae</taxon>
        <taxon>Vulcanimicrobium</taxon>
    </lineage>
</organism>